<keyword evidence="2" id="KW-0238">DNA-binding</keyword>
<dbReference type="SUPFAM" id="SSF46785">
    <property type="entry name" value="Winged helix' DNA-binding domain"/>
    <property type="match status" value="1"/>
</dbReference>
<dbReference type="Pfam" id="PF12802">
    <property type="entry name" value="MarR_2"/>
    <property type="match status" value="1"/>
</dbReference>
<dbReference type="PANTHER" id="PTHR33164">
    <property type="entry name" value="TRANSCRIPTIONAL REGULATOR, MARR FAMILY"/>
    <property type="match status" value="1"/>
</dbReference>
<dbReference type="Gene3D" id="1.10.10.10">
    <property type="entry name" value="Winged helix-like DNA-binding domain superfamily/Winged helix DNA-binding domain"/>
    <property type="match status" value="1"/>
</dbReference>
<dbReference type="InterPro" id="IPR036388">
    <property type="entry name" value="WH-like_DNA-bd_sf"/>
</dbReference>
<name>A9KG43_COXBN</name>
<protein>
    <submittedName>
        <fullName evidence="5">Transcriptional regulator, MarR family</fullName>
    </submittedName>
</protein>
<dbReference type="PANTHER" id="PTHR33164:SF64">
    <property type="entry name" value="TRANSCRIPTIONAL REGULATOR SLYA"/>
    <property type="match status" value="1"/>
</dbReference>
<dbReference type="Proteomes" id="UP000008555">
    <property type="component" value="Chromosome"/>
</dbReference>
<keyword evidence="3" id="KW-0804">Transcription</keyword>
<dbReference type="GO" id="GO:0003677">
    <property type="term" value="F:DNA binding"/>
    <property type="evidence" value="ECO:0007669"/>
    <property type="project" value="UniProtKB-KW"/>
</dbReference>
<dbReference type="InterPro" id="IPR000835">
    <property type="entry name" value="HTH_MarR-typ"/>
</dbReference>
<evidence type="ECO:0000256" key="2">
    <source>
        <dbReference type="ARBA" id="ARBA00023125"/>
    </source>
</evidence>
<dbReference type="PRINTS" id="PR00598">
    <property type="entry name" value="HTHMARR"/>
</dbReference>
<dbReference type="HOGENOM" id="CLU_083287_18_2_6"/>
<dbReference type="InterPro" id="IPR039422">
    <property type="entry name" value="MarR/SlyA-like"/>
</dbReference>
<evidence type="ECO:0000313" key="5">
    <source>
        <dbReference type="EMBL" id="ABS76480.1"/>
    </source>
</evidence>
<dbReference type="SMART" id="SM00347">
    <property type="entry name" value="HTH_MARR"/>
    <property type="match status" value="1"/>
</dbReference>
<organism evidence="5 6">
    <name type="scientific">Coxiella burnetii (strain Dugway 5J108-111)</name>
    <dbReference type="NCBI Taxonomy" id="434922"/>
    <lineage>
        <taxon>Bacteria</taxon>
        <taxon>Pseudomonadati</taxon>
        <taxon>Pseudomonadota</taxon>
        <taxon>Gammaproteobacteria</taxon>
        <taxon>Legionellales</taxon>
        <taxon>Coxiellaceae</taxon>
        <taxon>Coxiella</taxon>
    </lineage>
</organism>
<dbReference type="KEGG" id="cbd:CBUD_1008"/>
<dbReference type="AlphaFoldDB" id="A9KG43"/>
<evidence type="ECO:0000256" key="1">
    <source>
        <dbReference type="ARBA" id="ARBA00023015"/>
    </source>
</evidence>
<dbReference type="InterPro" id="IPR036390">
    <property type="entry name" value="WH_DNA-bd_sf"/>
</dbReference>
<dbReference type="GO" id="GO:0003700">
    <property type="term" value="F:DNA-binding transcription factor activity"/>
    <property type="evidence" value="ECO:0007669"/>
    <property type="project" value="InterPro"/>
</dbReference>
<dbReference type="GO" id="GO:0006950">
    <property type="term" value="P:response to stress"/>
    <property type="evidence" value="ECO:0007669"/>
    <property type="project" value="TreeGrafter"/>
</dbReference>
<accession>A9KG43</accession>
<proteinExistence type="predicted"/>
<gene>
    <name evidence="5" type="primary">slyA</name>
    <name evidence="5" type="ordered locus">CBUD_1008</name>
</gene>
<dbReference type="PROSITE" id="PS50995">
    <property type="entry name" value="HTH_MARR_2"/>
    <property type="match status" value="1"/>
</dbReference>
<evidence type="ECO:0000256" key="3">
    <source>
        <dbReference type="ARBA" id="ARBA00023163"/>
    </source>
</evidence>
<evidence type="ECO:0000259" key="4">
    <source>
        <dbReference type="PROSITE" id="PS50995"/>
    </source>
</evidence>
<keyword evidence="1" id="KW-0805">Transcription regulation</keyword>
<dbReference type="EMBL" id="CP000733">
    <property type="protein sequence ID" value="ABS76480.1"/>
    <property type="molecule type" value="Genomic_DNA"/>
</dbReference>
<reference evidence="5 6" key="1">
    <citation type="journal article" date="2009" name="Infect. Immun.">
        <title>Comparative genomics reveal extensive transposon-mediated genomic plasticity and diversity among potential effector proteins within the genus Coxiella.</title>
        <authorList>
            <person name="Beare P.A."/>
            <person name="Unsworth N."/>
            <person name="Andoh M."/>
            <person name="Voth D.E."/>
            <person name="Omsland A."/>
            <person name="Gilk S.D."/>
            <person name="Williams K.P."/>
            <person name="Sobral B.W."/>
            <person name="Kupko J.J.III."/>
            <person name="Porcella S.F."/>
            <person name="Samuel J.E."/>
            <person name="Heinzen R.A."/>
        </authorList>
    </citation>
    <scope>NUCLEOTIDE SEQUENCE [LARGE SCALE GENOMIC DNA]</scope>
    <source>
        <strain evidence="5 6">Dugway 5J108-111</strain>
    </source>
</reference>
<feature type="domain" description="HTH marR-type" evidence="4">
    <location>
        <begin position="6"/>
        <end position="139"/>
    </location>
</feature>
<sequence length="146" mass="16657">MHNTPDSRLPMMLFKTAAAWRNELDRRLKPLGLSQAKWRTLMHLARAEEPLSQKILAAKMGIEGATLVGLLDRLAKDQWIVRQPDANDRRTKKIFLTEKSQTIISQIKSTTDALKKEVLTGISKKDYEACLNVLGQIKDKLNEFEL</sequence>
<evidence type="ECO:0000313" key="6">
    <source>
        <dbReference type="Proteomes" id="UP000008555"/>
    </source>
</evidence>